<name>A0A1R2BQT2_9CILI</name>
<organism evidence="1 2">
    <name type="scientific">Stentor coeruleus</name>
    <dbReference type="NCBI Taxonomy" id="5963"/>
    <lineage>
        <taxon>Eukaryota</taxon>
        <taxon>Sar</taxon>
        <taxon>Alveolata</taxon>
        <taxon>Ciliophora</taxon>
        <taxon>Postciliodesmatophora</taxon>
        <taxon>Heterotrichea</taxon>
        <taxon>Heterotrichida</taxon>
        <taxon>Stentoridae</taxon>
        <taxon>Stentor</taxon>
    </lineage>
</organism>
<reference evidence="1 2" key="1">
    <citation type="submission" date="2016-11" db="EMBL/GenBank/DDBJ databases">
        <title>The macronuclear genome of Stentor coeruleus: a giant cell with tiny introns.</title>
        <authorList>
            <person name="Slabodnick M."/>
            <person name="Ruby J.G."/>
            <person name="Reiff S.B."/>
            <person name="Swart E.C."/>
            <person name="Gosai S."/>
            <person name="Prabakaran S."/>
            <person name="Witkowska E."/>
            <person name="Larue G.E."/>
            <person name="Fisher S."/>
            <person name="Freeman R.M."/>
            <person name="Gunawardena J."/>
            <person name="Chu W."/>
            <person name="Stover N.A."/>
            <person name="Gregory B.D."/>
            <person name="Nowacki M."/>
            <person name="Derisi J."/>
            <person name="Roy S.W."/>
            <person name="Marshall W.F."/>
            <person name="Sood P."/>
        </authorList>
    </citation>
    <scope>NUCLEOTIDE SEQUENCE [LARGE SCALE GENOMIC DNA]</scope>
    <source>
        <strain evidence="1">WM001</strain>
    </source>
</reference>
<comment type="caution">
    <text evidence="1">The sequence shown here is derived from an EMBL/GenBank/DDBJ whole genome shotgun (WGS) entry which is preliminary data.</text>
</comment>
<sequence length="261" mass="29968">MENFEAVIEDPLIKSYLKRFPKLEWCDVIKKTLKLGIHSMNTLQSLSLIGISPEKNISIIDIEGELEDDSTILLADGLTKIEGMTPSSKEGTKIIRNDSKLPMKKKKALSQINKTKTSRITPKAKRSGFDFSRDKKEQKRIHSVKNKGKIEPQRVILSKDPQNFSNPFVSESKKKLNNEKYTENTYTKSFKSLKKKGLELILSPKQQKIPKNLHSREDMSEFYRNNMSCRNQPVDFPLKAKKTLDIDPFVYMTSSSEENPL</sequence>
<dbReference type="Proteomes" id="UP000187209">
    <property type="component" value="Unassembled WGS sequence"/>
</dbReference>
<gene>
    <name evidence="1" type="ORF">SteCoe_20980</name>
</gene>
<protein>
    <submittedName>
        <fullName evidence="1">Uncharacterized protein</fullName>
    </submittedName>
</protein>
<evidence type="ECO:0000313" key="1">
    <source>
        <dbReference type="EMBL" id="OMJ79076.1"/>
    </source>
</evidence>
<proteinExistence type="predicted"/>
<evidence type="ECO:0000313" key="2">
    <source>
        <dbReference type="Proteomes" id="UP000187209"/>
    </source>
</evidence>
<accession>A0A1R2BQT2</accession>
<dbReference type="EMBL" id="MPUH01000489">
    <property type="protein sequence ID" value="OMJ79076.1"/>
    <property type="molecule type" value="Genomic_DNA"/>
</dbReference>
<dbReference type="AlphaFoldDB" id="A0A1R2BQT2"/>
<keyword evidence="2" id="KW-1185">Reference proteome</keyword>